<reference evidence="2 3" key="1">
    <citation type="submission" date="2019-10" db="EMBL/GenBank/DDBJ databases">
        <title>Bacillus from the desert of Cuatro Cinegas, Coahuila.</title>
        <authorList>
            <person name="Olmedo-Alvarez G."/>
            <person name="Saldana S."/>
            <person name="Barcelo D."/>
        </authorList>
    </citation>
    <scope>NUCLEOTIDE SEQUENCE [LARGE SCALE GENOMIC DNA]</scope>
    <source>
        <strain evidence="2 3">CH101a_3T</strain>
    </source>
</reference>
<evidence type="ECO:0000256" key="1">
    <source>
        <dbReference type="SAM" id="Phobius"/>
    </source>
</evidence>
<keyword evidence="1" id="KW-0472">Membrane</keyword>
<feature type="transmembrane region" description="Helical" evidence="1">
    <location>
        <begin position="20"/>
        <end position="41"/>
    </location>
</feature>
<sequence>MGVDFSAIKLPFGPTDLLSSGVSLLGVLGGFVLLGLAIAFVPKLIGIIRVAAQSRNGKNS</sequence>
<accession>A0AB34DCB6</accession>
<organism evidence="2 3">
    <name type="scientific">Bacillus cereus</name>
    <dbReference type="NCBI Taxonomy" id="1396"/>
    <lineage>
        <taxon>Bacteria</taxon>
        <taxon>Bacillati</taxon>
        <taxon>Bacillota</taxon>
        <taxon>Bacilli</taxon>
        <taxon>Bacillales</taxon>
        <taxon>Bacillaceae</taxon>
        <taxon>Bacillus</taxon>
        <taxon>Bacillus cereus group</taxon>
    </lineage>
</organism>
<evidence type="ECO:0000313" key="3">
    <source>
        <dbReference type="Proteomes" id="UP000477920"/>
    </source>
</evidence>
<gene>
    <name evidence="2" type="ORF">F8158_08690</name>
</gene>
<protein>
    <submittedName>
        <fullName evidence="2">Uncharacterized protein</fullName>
    </submittedName>
</protein>
<dbReference type="AlphaFoldDB" id="A0AB34DCB6"/>
<dbReference type="EMBL" id="WBPB01000016">
    <property type="protein sequence ID" value="KAB2500389.1"/>
    <property type="molecule type" value="Genomic_DNA"/>
</dbReference>
<name>A0AB34DCB6_BACCE</name>
<dbReference type="RefSeq" id="WP_033695550.1">
    <property type="nucleotide sequence ID" value="NZ_ASPZ01000014.1"/>
</dbReference>
<evidence type="ECO:0000313" key="2">
    <source>
        <dbReference type="EMBL" id="KAB2500389.1"/>
    </source>
</evidence>
<keyword evidence="1" id="KW-0812">Transmembrane</keyword>
<proteinExistence type="predicted"/>
<dbReference type="Proteomes" id="UP000477920">
    <property type="component" value="Unassembled WGS sequence"/>
</dbReference>
<comment type="caution">
    <text evidence="2">The sequence shown here is derived from an EMBL/GenBank/DDBJ whole genome shotgun (WGS) entry which is preliminary data.</text>
</comment>
<keyword evidence="1" id="KW-1133">Transmembrane helix</keyword>